<organism evidence="6 7">
    <name type="scientific">Cryptolaemus montrouzieri</name>
    <dbReference type="NCBI Taxonomy" id="559131"/>
    <lineage>
        <taxon>Eukaryota</taxon>
        <taxon>Metazoa</taxon>
        <taxon>Ecdysozoa</taxon>
        <taxon>Arthropoda</taxon>
        <taxon>Hexapoda</taxon>
        <taxon>Insecta</taxon>
        <taxon>Pterygota</taxon>
        <taxon>Neoptera</taxon>
        <taxon>Endopterygota</taxon>
        <taxon>Coleoptera</taxon>
        <taxon>Polyphaga</taxon>
        <taxon>Cucujiformia</taxon>
        <taxon>Coccinelloidea</taxon>
        <taxon>Coccinellidae</taxon>
        <taxon>Scymninae</taxon>
        <taxon>Scymnini</taxon>
        <taxon>Cryptolaemus</taxon>
    </lineage>
</organism>
<keyword evidence="7" id="KW-1185">Reference proteome</keyword>
<dbReference type="PANTHER" id="PTHR20922">
    <property type="entry name" value="DNL-TYPE ZINC FINGER PROTEIN"/>
    <property type="match status" value="1"/>
</dbReference>
<gene>
    <name evidence="6" type="ORF">HHI36_009150</name>
</gene>
<proteinExistence type="predicted"/>
<evidence type="ECO:0000256" key="3">
    <source>
        <dbReference type="ARBA" id="ARBA00022833"/>
    </source>
</evidence>
<dbReference type="Proteomes" id="UP001516400">
    <property type="component" value="Unassembled WGS sequence"/>
</dbReference>
<evidence type="ECO:0000256" key="2">
    <source>
        <dbReference type="ARBA" id="ARBA00022771"/>
    </source>
</evidence>
<keyword evidence="1" id="KW-0479">Metal-binding</keyword>
<evidence type="ECO:0000256" key="4">
    <source>
        <dbReference type="PROSITE-ProRule" id="PRU00834"/>
    </source>
</evidence>
<accession>A0ABD2MUW0</accession>
<dbReference type="AlphaFoldDB" id="A0ABD2MUW0"/>
<comment type="caution">
    <text evidence="6">The sequence shown here is derived from an EMBL/GenBank/DDBJ whole genome shotgun (WGS) entry which is preliminary data.</text>
</comment>
<dbReference type="EMBL" id="JABFTP020000021">
    <property type="protein sequence ID" value="KAL3270092.1"/>
    <property type="molecule type" value="Genomic_DNA"/>
</dbReference>
<protein>
    <recommendedName>
        <fullName evidence="5">DNL-type domain-containing protein</fullName>
    </recommendedName>
</protein>
<dbReference type="InterPro" id="IPR024158">
    <property type="entry name" value="Mt_import_TIM15"/>
</dbReference>
<name>A0ABD2MUW0_9CUCU</name>
<reference evidence="6 7" key="1">
    <citation type="journal article" date="2021" name="BMC Biol.">
        <title>Horizontally acquired antibacterial genes associated with adaptive radiation of ladybird beetles.</title>
        <authorList>
            <person name="Li H.S."/>
            <person name="Tang X.F."/>
            <person name="Huang Y.H."/>
            <person name="Xu Z.Y."/>
            <person name="Chen M.L."/>
            <person name="Du X.Y."/>
            <person name="Qiu B.Y."/>
            <person name="Chen P.T."/>
            <person name="Zhang W."/>
            <person name="Slipinski A."/>
            <person name="Escalona H.E."/>
            <person name="Waterhouse R.M."/>
            <person name="Zwick A."/>
            <person name="Pang H."/>
        </authorList>
    </citation>
    <scope>NUCLEOTIDE SEQUENCE [LARGE SCALE GENOMIC DNA]</scope>
    <source>
        <strain evidence="6">SYSU2018</strain>
    </source>
</reference>
<keyword evidence="2 4" id="KW-0863">Zinc-finger</keyword>
<evidence type="ECO:0000313" key="7">
    <source>
        <dbReference type="Proteomes" id="UP001516400"/>
    </source>
</evidence>
<dbReference type="PANTHER" id="PTHR20922:SF13">
    <property type="entry name" value="DNL-TYPE ZINC FINGER PROTEIN"/>
    <property type="match status" value="1"/>
</dbReference>
<evidence type="ECO:0000259" key="5">
    <source>
        <dbReference type="PROSITE" id="PS51501"/>
    </source>
</evidence>
<evidence type="ECO:0000313" key="6">
    <source>
        <dbReference type="EMBL" id="KAL3270092.1"/>
    </source>
</evidence>
<dbReference type="InterPro" id="IPR007853">
    <property type="entry name" value="Znf_DNL-typ"/>
</dbReference>
<keyword evidence="3" id="KW-0862">Zinc</keyword>
<sequence length="147" mass="16809">MTTRKLFSLVNYSLRFRNIHFNGSNNSRFQLIQSTYKRLNHTQINTTNQDTEEKNQQIKKPIASALGKIEGKLHLAYTCKVCSTRNVKYISKLAYQKGVVIVTCEGCANNHLIADNLNWFSDMNGKKNIEDILKEKGESVKKGLEII</sequence>
<evidence type="ECO:0000256" key="1">
    <source>
        <dbReference type="ARBA" id="ARBA00022723"/>
    </source>
</evidence>
<dbReference type="Pfam" id="PF05180">
    <property type="entry name" value="zf-DNL"/>
    <property type="match status" value="1"/>
</dbReference>
<feature type="domain" description="DNL-type" evidence="5">
    <location>
        <begin position="68"/>
        <end position="147"/>
    </location>
</feature>
<dbReference type="PROSITE" id="PS51501">
    <property type="entry name" value="ZF_DNL"/>
    <property type="match status" value="1"/>
</dbReference>
<dbReference type="GO" id="GO:0008270">
    <property type="term" value="F:zinc ion binding"/>
    <property type="evidence" value="ECO:0007669"/>
    <property type="project" value="UniProtKB-KW"/>
</dbReference>